<feature type="transmembrane region" description="Helical" evidence="1">
    <location>
        <begin position="186"/>
        <end position="205"/>
    </location>
</feature>
<dbReference type="AlphaFoldDB" id="A0A1C6UR59"/>
<evidence type="ECO:0000313" key="4">
    <source>
        <dbReference type="Proteomes" id="UP000198605"/>
    </source>
</evidence>
<evidence type="ECO:0000256" key="1">
    <source>
        <dbReference type="SAM" id="Phobius"/>
    </source>
</evidence>
<name>A0A1C6UR59_9ACTN</name>
<protein>
    <recommendedName>
        <fullName evidence="2">YobI-like P-loop NTPase domain-containing protein</fullName>
    </recommendedName>
</protein>
<keyword evidence="1" id="KW-1133">Transmembrane helix</keyword>
<keyword evidence="1" id="KW-0812">Transmembrane</keyword>
<feature type="domain" description="YobI-like P-loop NTPase" evidence="2">
    <location>
        <begin position="41"/>
        <end position="440"/>
    </location>
</feature>
<accession>A0A1C6UR59</accession>
<reference evidence="4" key="1">
    <citation type="submission" date="2016-06" db="EMBL/GenBank/DDBJ databases">
        <authorList>
            <person name="Varghese N."/>
            <person name="Submissions Spin"/>
        </authorList>
    </citation>
    <scope>NUCLEOTIDE SEQUENCE [LARGE SCALE GENOMIC DNA]</scope>
    <source>
        <strain evidence="4">DSM 44151</strain>
    </source>
</reference>
<keyword evidence="1" id="KW-0472">Membrane</keyword>
<dbReference type="EMBL" id="FMIB01000002">
    <property type="protein sequence ID" value="SCL56537.1"/>
    <property type="molecule type" value="Genomic_DNA"/>
</dbReference>
<organism evidence="3 4">
    <name type="scientific">Micromonospora chersina</name>
    <dbReference type="NCBI Taxonomy" id="47854"/>
    <lineage>
        <taxon>Bacteria</taxon>
        <taxon>Bacillati</taxon>
        <taxon>Actinomycetota</taxon>
        <taxon>Actinomycetes</taxon>
        <taxon>Micromonosporales</taxon>
        <taxon>Micromonosporaceae</taxon>
        <taxon>Micromonospora</taxon>
    </lineage>
</organism>
<dbReference type="STRING" id="47854.GA0070603_2230"/>
<evidence type="ECO:0000313" key="3">
    <source>
        <dbReference type="EMBL" id="SCL56537.1"/>
    </source>
</evidence>
<feature type="transmembrane region" description="Helical" evidence="1">
    <location>
        <begin position="148"/>
        <end position="166"/>
    </location>
</feature>
<proteinExistence type="predicted"/>
<evidence type="ECO:0000259" key="2">
    <source>
        <dbReference type="Pfam" id="PF20693"/>
    </source>
</evidence>
<dbReference type="InterPro" id="IPR048428">
    <property type="entry name" value="YobI-NTPase"/>
</dbReference>
<dbReference type="Pfam" id="PF20693">
    <property type="entry name" value="YobI-ATPase"/>
    <property type="match status" value="1"/>
</dbReference>
<sequence length="1230" mass="134713">MPSMSRVRPARQSALQLDVPVLRSLGPIYEESLHGRHAAVLLKVLANRSANAATNIALAGHYGSGKSSVILGVQAGLDEQRINWVNLSLSSLGVGDEKRERIKEDGTPAPLTNLIQKEIVKQLLYRKAPSDMPGSRYFRIDSFRPGPAVIWAAAVAVGFFVVAVLLGLVNRVEKVGPQALVTSHGWVPWAIVAGLGVFLGVIWFLGLRALRSRLRVESVSAGGAAVKLSAKENSYFDEYLDEIVYFFQRTKTQVAIFEDLDRFRDPHIFETLRELNTVLNNSEQIKSRPVRFVYAVRDSIFEQLNIEAAPDGDADADTDAASARASALESAPSANRTKFFDLVVPMVPFITHRSARDLLTAEFAASDEQPSTALVNLVGTHLTDMRLIRNIRNEFEIYRASVLGEKGLKGLTADRLFAMMVYKNLHLEDFEAIRLGTSKIDEAHQAFRDLVKYQTSHQAAVSKEALDRIASNRAWDKHAKAAGERLQKVLPIVHRAGRRGGVPVLQYQSANYALSELTSSDLWRSLHETRDDVHLIQPGYGGVTLSFDDVIALVGDEAAALDDAIDADVARLQHASRTALETKDFVAKATMAQLMARTDLVMPTDSGVERNLDSIVADLVSPLAHDLLARGHIDENFTLYCSDYHGIAISVSAMNFILHCVQADRADHRFRFDEAASIDAVEKEMGARFLDGESVFNLAVFDHYLSTRPDRLDKALDKLLMRAGTDSSFIDAYLLDGASRKLFVNQLVPRWKHAFVHLVEKAPIDLAAAVALVDAAVRSADRDVDYESSQRVADFVSEHYARMQAFVGPVETPKAAADVAVLVRRLGAQVGDLAVLGDAQREAVIKARLYPVTRANLSAALGEGTALALDAVRATNADVYDHILGNLDSYLQVREEKEVTVDASEEFVAVLNDVANAAESAVLPVAEGASASCTVADLEELDDAAWIAVVSAGRFAPTVWNVCQFVGKFGVSEELVENLNRLDLTEVEEVEEESRYDLGYALANAEDLDPVARVRLVKQLELPGRLNPELLTEAGLKLIPALLDAELVPDAAETYARVGGCPFALREEYFAASKGLASYVCELMLSSDDLPKVMRSPRVAPAVKRAIAEDAEYVYGRLSRQGAIAICEWAAKGNDVSVELLVNLSEAGAPAEHILNLLIPHLSDIGLPALDQILLALGDEYEPLTRVGRHRPKLKERDGTDELLNELKRRGRVSSFGPVLFGGIRVNMRH</sequence>
<keyword evidence="4" id="KW-1185">Reference proteome</keyword>
<gene>
    <name evidence="3" type="ORF">GA0070603_2230</name>
</gene>
<dbReference type="Proteomes" id="UP000198605">
    <property type="component" value="Unassembled WGS sequence"/>
</dbReference>